<reference evidence="1 2" key="1">
    <citation type="journal article" date="2015" name="Appl. Environ. Microbiol.">
        <title>Aerobic and Anaerobic Thiosulfate Oxidation by a Cold-Adapted, Subglacial Chemoautotroph.</title>
        <authorList>
            <person name="Harrold Z.R."/>
            <person name="Skidmore M.L."/>
            <person name="Hamilton T.L."/>
            <person name="Desch L."/>
            <person name="Amada K."/>
            <person name="van Gelder W."/>
            <person name="Glover K."/>
            <person name="Roden E.E."/>
            <person name="Boyd E.S."/>
        </authorList>
    </citation>
    <scope>NUCLEOTIDE SEQUENCE [LARGE SCALE GENOMIC DNA]</scope>
    <source>
        <strain evidence="1 2">RG</strain>
    </source>
</reference>
<comment type="caution">
    <text evidence="1">The sequence shown here is derived from an EMBL/GenBank/DDBJ whole genome shotgun (WGS) entry which is preliminary data.</text>
</comment>
<proteinExistence type="predicted"/>
<evidence type="ECO:0000313" key="2">
    <source>
        <dbReference type="Proteomes" id="UP000064243"/>
    </source>
</evidence>
<organism evidence="1 2">
    <name type="scientific">Thiobacillus denitrificans</name>
    <dbReference type="NCBI Taxonomy" id="36861"/>
    <lineage>
        <taxon>Bacteria</taxon>
        <taxon>Pseudomonadati</taxon>
        <taxon>Pseudomonadota</taxon>
        <taxon>Betaproteobacteria</taxon>
        <taxon>Nitrosomonadales</taxon>
        <taxon>Thiobacillaceae</taxon>
        <taxon>Thiobacillus</taxon>
    </lineage>
</organism>
<dbReference type="EMBL" id="LDUG01000061">
    <property type="protein sequence ID" value="KVW91323.1"/>
    <property type="molecule type" value="Genomic_DNA"/>
</dbReference>
<dbReference type="AlphaFoldDB" id="A0A119CTC4"/>
<dbReference type="STRING" id="1123392.GCA_000376425_01919"/>
<dbReference type="PATRIC" id="fig|36861.3.peg.3185"/>
<gene>
    <name evidence="1" type="ORF">ABW22_16135</name>
</gene>
<keyword evidence="2" id="KW-1185">Reference proteome</keyword>
<name>A0A119CTC4_THIDE</name>
<protein>
    <submittedName>
        <fullName evidence="1">Uncharacterized protein</fullName>
    </submittedName>
</protein>
<sequence length="61" mass="6435">MRRFSSRGNVLILALSQALMLCAIVLSMVLAAILGAMLAPDKGLAMLPVAAMLIGNNRVPR</sequence>
<accession>A0A119CTC4</accession>
<evidence type="ECO:0000313" key="1">
    <source>
        <dbReference type="EMBL" id="KVW91323.1"/>
    </source>
</evidence>
<dbReference type="Proteomes" id="UP000064243">
    <property type="component" value="Unassembled WGS sequence"/>
</dbReference>